<dbReference type="AlphaFoldDB" id="A0A841IW50"/>
<dbReference type="PANTHER" id="PTHR42879:SF2">
    <property type="entry name" value="3-OXOACYL-[ACYL-CARRIER-PROTEIN] REDUCTASE FABG"/>
    <property type="match status" value="1"/>
</dbReference>
<accession>A0A841IW50</accession>
<dbReference type="PANTHER" id="PTHR42879">
    <property type="entry name" value="3-OXOACYL-(ACYL-CARRIER-PROTEIN) REDUCTASE"/>
    <property type="match status" value="1"/>
</dbReference>
<dbReference type="PROSITE" id="PS00061">
    <property type="entry name" value="ADH_SHORT"/>
    <property type="match status" value="1"/>
</dbReference>
<evidence type="ECO:0000313" key="3">
    <source>
        <dbReference type="EMBL" id="MBB6122392.1"/>
    </source>
</evidence>
<dbReference type="EMBL" id="JACIJP010000001">
    <property type="protein sequence ID" value="MBB6122392.1"/>
    <property type="molecule type" value="Genomic_DNA"/>
</dbReference>
<dbReference type="RefSeq" id="WP_184076499.1">
    <property type="nucleotide sequence ID" value="NZ_JACIJP010000001.1"/>
</dbReference>
<evidence type="ECO:0000313" key="4">
    <source>
        <dbReference type="Proteomes" id="UP000552700"/>
    </source>
</evidence>
<dbReference type="EC" id="1.1.1.100" evidence="3"/>
<keyword evidence="3" id="KW-0560">Oxidoreductase</keyword>
<proteinExistence type="inferred from homology"/>
<evidence type="ECO:0000256" key="2">
    <source>
        <dbReference type="ARBA" id="ARBA00051383"/>
    </source>
</evidence>
<comment type="caution">
    <text evidence="3">The sequence shown here is derived from an EMBL/GenBank/DDBJ whole genome shotgun (WGS) entry which is preliminary data.</text>
</comment>
<dbReference type="Proteomes" id="UP000552700">
    <property type="component" value="Unassembled WGS sequence"/>
</dbReference>
<dbReference type="GO" id="GO:0004316">
    <property type="term" value="F:3-oxoacyl-[acyl-carrier-protein] reductase (NADPH) activity"/>
    <property type="evidence" value="ECO:0007669"/>
    <property type="project" value="UniProtKB-EC"/>
</dbReference>
<comment type="similarity">
    <text evidence="1">Belongs to the short-chain dehydrogenases/reductases (SDR) family.</text>
</comment>
<dbReference type="PRINTS" id="PR00081">
    <property type="entry name" value="GDHRDH"/>
</dbReference>
<evidence type="ECO:0000256" key="1">
    <source>
        <dbReference type="ARBA" id="ARBA00006484"/>
    </source>
</evidence>
<reference evidence="3 4" key="1">
    <citation type="submission" date="2020-08" db="EMBL/GenBank/DDBJ databases">
        <title>Genomic Encyclopedia of Type Strains, Phase IV (KMG-IV): sequencing the most valuable type-strain genomes for metagenomic binning, comparative biology and taxonomic classification.</title>
        <authorList>
            <person name="Goeker M."/>
        </authorList>
    </citation>
    <scope>NUCLEOTIDE SEQUENCE [LARGE SCALE GENOMIC DNA]</scope>
    <source>
        <strain evidence="3 4">DSM 102255</strain>
    </source>
</reference>
<dbReference type="Pfam" id="PF13561">
    <property type="entry name" value="adh_short_C2"/>
    <property type="match status" value="1"/>
</dbReference>
<dbReference type="GO" id="GO:0032787">
    <property type="term" value="P:monocarboxylic acid metabolic process"/>
    <property type="evidence" value="ECO:0007669"/>
    <property type="project" value="UniProtKB-ARBA"/>
</dbReference>
<dbReference type="InterPro" id="IPR036291">
    <property type="entry name" value="NAD(P)-bd_dom_sf"/>
</dbReference>
<dbReference type="InterPro" id="IPR020904">
    <property type="entry name" value="Sc_DH/Rdtase_CS"/>
</dbReference>
<dbReference type="FunFam" id="3.40.50.720:FF:000084">
    <property type="entry name" value="Short-chain dehydrogenase reductase"/>
    <property type="match status" value="1"/>
</dbReference>
<sequence>MQDLPVRRALVTGGSRGIGAAIARRLARDGCTVTITYHSNSSAADELVADIASTGGVAYALQADTANLHASMASVDQAAELMGGLDILVCNAGVSVAAPFLETGPDMYDALFDITRGTFFAMQRAGQIIADHGRIVAISTLGTRRVSSSPAYCASKTAIEQFCKGLAYEVAPRGITVNAVLPGFTETDMLASLPADFKATMVGMTAMGRLGKSDEIAALVAFLVSSDGGWVTAETISANGGVKP</sequence>
<dbReference type="SUPFAM" id="SSF51735">
    <property type="entry name" value="NAD(P)-binding Rossmann-fold domains"/>
    <property type="match status" value="1"/>
</dbReference>
<comment type="catalytic activity">
    <reaction evidence="2">
        <text>2,5-dichlorocyclohexa-2,5-dien-1,4-diol + NAD(+) = 2,5-dichlorohydroquinone + NADH + H(+)</text>
        <dbReference type="Rhea" id="RHEA:15741"/>
        <dbReference type="ChEBI" id="CHEBI:15378"/>
        <dbReference type="ChEBI" id="CHEBI:27545"/>
        <dbReference type="ChEBI" id="CHEBI:28975"/>
        <dbReference type="ChEBI" id="CHEBI:57540"/>
        <dbReference type="ChEBI" id="CHEBI:57945"/>
    </reaction>
</comment>
<name>A0A841IW50_9SPHN</name>
<dbReference type="Gene3D" id="3.40.50.720">
    <property type="entry name" value="NAD(P)-binding Rossmann-like Domain"/>
    <property type="match status" value="1"/>
</dbReference>
<organism evidence="3 4">
    <name type="scientific">Sphingobium subterraneum</name>
    <dbReference type="NCBI Taxonomy" id="627688"/>
    <lineage>
        <taxon>Bacteria</taxon>
        <taxon>Pseudomonadati</taxon>
        <taxon>Pseudomonadota</taxon>
        <taxon>Alphaproteobacteria</taxon>
        <taxon>Sphingomonadales</taxon>
        <taxon>Sphingomonadaceae</taxon>
        <taxon>Sphingobium</taxon>
    </lineage>
</organism>
<protein>
    <submittedName>
        <fullName evidence="3">3-oxoacyl-[acyl-carrier protein] reductase</fullName>
        <ecNumber evidence="3">1.1.1.100</ecNumber>
    </submittedName>
</protein>
<dbReference type="PRINTS" id="PR00080">
    <property type="entry name" value="SDRFAMILY"/>
</dbReference>
<gene>
    <name evidence="3" type="ORF">FHS92_000099</name>
</gene>
<keyword evidence="4" id="KW-1185">Reference proteome</keyword>
<dbReference type="InterPro" id="IPR050259">
    <property type="entry name" value="SDR"/>
</dbReference>
<dbReference type="InterPro" id="IPR002347">
    <property type="entry name" value="SDR_fam"/>
</dbReference>